<keyword evidence="3" id="KW-1185">Reference proteome</keyword>
<name>A0ABR1QTR1_9PEZI</name>
<gene>
    <name evidence="2" type="ORF">PG986_003611</name>
</gene>
<dbReference type="EMBL" id="JAQQWE010000002">
    <property type="protein sequence ID" value="KAK7962786.1"/>
    <property type="molecule type" value="Genomic_DNA"/>
</dbReference>
<feature type="region of interest" description="Disordered" evidence="1">
    <location>
        <begin position="1"/>
        <end position="26"/>
    </location>
</feature>
<reference evidence="2 3" key="1">
    <citation type="submission" date="2023-01" db="EMBL/GenBank/DDBJ databases">
        <title>Analysis of 21 Apiospora genomes using comparative genomics revels a genus with tremendous synthesis potential of carbohydrate active enzymes and secondary metabolites.</title>
        <authorList>
            <person name="Sorensen T."/>
        </authorList>
    </citation>
    <scope>NUCLEOTIDE SEQUENCE [LARGE SCALE GENOMIC DNA]</scope>
    <source>
        <strain evidence="2 3">CBS 24483</strain>
    </source>
</reference>
<dbReference type="GeneID" id="92072895"/>
<evidence type="ECO:0000313" key="3">
    <source>
        <dbReference type="Proteomes" id="UP001391051"/>
    </source>
</evidence>
<evidence type="ECO:0000313" key="2">
    <source>
        <dbReference type="EMBL" id="KAK7962786.1"/>
    </source>
</evidence>
<feature type="compositionally biased region" description="Basic and acidic residues" evidence="1">
    <location>
        <begin position="1"/>
        <end position="12"/>
    </location>
</feature>
<feature type="compositionally biased region" description="Polar residues" evidence="1">
    <location>
        <begin position="195"/>
        <end position="209"/>
    </location>
</feature>
<evidence type="ECO:0000256" key="1">
    <source>
        <dbReference type="SAM" id="MobiDB-lite"/>
    </source>
</evidence>
<dbReference type="RefSeq" id="XP_066704897.1">
    <property type="nucleotide sequence ID" value="XM_066839833.1"/>
</dbReference>
<accession>A0ABR1QTR1</accession>
<sequence>MSDEPNKGDKPGKPGKGGKKKREPMNDDFKLVMAMFYAMEKKDKDSWAANDWAKVAARRGLSEAAAKIRWHEIWKQFEAETKDEIITPPVILKRIRRSKPTASKDPEIDDNDDDARPSPATAPKGEKTTQERAAPHDDEDGQDDGKDVSPVSPPKKKRARRGTRGITTRRAIDNLDDIEDDGENVPSVRERLTFPNLTNPNPDSYASQVRRQEEEMANRREQQRRQDDSTRSTWGLPPAEGPSTNKDDPKKDHKNKDEGEGPAKPKKRTPVPTLADKQRKVEERERLARKREEDEEDEDKK</sequence>
<feature type="compositionally biased region" description="Basic and acidic residues" evidence="1">
    <location>
        <begin position="124"/>
        <end position="136"/>
    </location>
</feature>
<organism evidence="2 3">
    <name type="scientific">Apiospora aurea</name>
    <dbReference type="NCBI Taxonomy" id="335848"/>
    <lineage>
        <taxon>Eukaryota</taxon>
        <taxon>Fungi</taxon>
        <taxon>Dikarya</taxon>
        <taxon>Ascomycota</taxon>
        <taxon>Pezizomycotina</taxon>
        <taxon>Sordariomycetes</taxon>
        <taxon>Xylariomycetidae</taxon>
        <taxon>Amphisphaeriales</taxon>
        <taxon>Apiosporaceae</taxon>
        <taxon>Apiospora</taxon>
    </lineage>
</organism>
<feature type="region of interest" description="Disordered" evidence="1">
    <location>
        <begin position="78"/>
        <end position="301"/>
    </location>
</feature>
<comment type="caution">
    <text evidence="2">The sequence shown here is derived from an EMBL/GenBank/DDBJ whole genome shotgun (WGS) entry which is preliminary data.</text>
</comment>
<feature type="compositionally biased region" description="Basic and acidic residues" evidence="1">
    <location>
        <begin position="210"/>
        <end position="230"/>
    </location>
</feature>
<feature type="compositionally biased region" description="Basic residues" evidence="1">
    <location>
        <begin position="154"/>
        <end position="163"/>
    </location>
</feature>
<proteinExistence type="predicted"/>
<evidence type="ECO:0008006" key="4">
    <source>
        <dbReference type="Google" id="ProtNLM"/>
    </source>
</evidence>
<feature type="compositionally biased region" description="Acidic residues" evidence="1">
    <location>
        <begin position="174"/>
        <end position="183"/>
    </location>
</feature>
<feature type="compositionally biased region" description="Basic and acidic residues" evidence="1">
    <location>
        <begin position="276"/>
        <end position="292"/>
    </location>
</feature>
<protein>
    <recommendedName>
        <fullName evidence="4">Myb-like domain-containing protein</fullName>
    </recommendedName>
</protein>
<feature type="compositionally biased region" description="Basic and acidic residues" evidence="1">
    <location>
        <begin position="245"/>
        <end position="263"/>
    </location>
</feature>
<dbReference type="Proteomes" id="UP001391051">
    <property type="component" value="Unassembled WGS sequence"/>
</dbReference>